<dbReference type="Gene3D" id="3.80.10.10">
    <property type="entry name" value="Ribonuclease Inhibitor"/>
    <property type="match status" value="1"/>
</dbReference>
<dbReference type="EMBL" id="JBAHYK010002808">
    <property type="protein sequence ID" value="KAL0564389.1"/>
    <property type="molecule type" value="Genomic_DNA"/>
</dbReference>
<reference evidence="2 3" key="1">
    <citation type="submission" date="2024-02" db="EMBL/GenBank/DDBJ databases">
        <title>A draft genome for the cacao thread blight pathogen Marasmius crinis-equi.</title>
        <authorList>
            <person name="Cohen S.P."/>
            <person name="Baruah I.K."/>
            <person name="Amoako-Attah I."/>
            <person name="Bukari Y."/>
            <person name="Meinhardt L.W."/>
            <person name="Bailey B.A."/>
        </authorList>
    </citation>
    <scope>NUCLEOTIDE SEQUENCE [LARGE SCALE GENOMIC DNA]</scope>
    <source>
        <strain evidence="2 3">GH-76</strain>
    </source>
</reference>
<keyword evidence="3" id="KW-1185">Reference proteome</keyword>
<protein>
    <recommendedName>
        <fullName evidence="4">F-box domain-containing protein</fullName>
    </recommendedName>
</protein>
<feature type="coiled-coil region" evidence="1">
    <location>
        <begin position="31"/>
        <end position="65"/>
    </location>
</feature>
<keyword evidence="1" id="KW-0175">Coiled coil</keyword>
<proteinExistence type="predicted"/>
<comment type="caution">
    <text evidence="2">The sequence shown here is derived from an EMBL/GenBank/DDBJ whole genome shotgun (WGS) entry which is preliminary data.</text>
</comment>
<dbReference type="SUPFAM" id="SSF52047">
    <property type="entry name" value="RNI-like"/>
    <property type="match status" value="1"/>
</dbReference>
<organism evidence="2 3">
    <name type="scientific">Marasmius crinis-equi</name>
    <dbReference type="NCBI Taxonomy" id="585013"/>
    <lineage>
        <taxon>Eukaryota</taxon>
        <taxon>Fungi</taxon>
        <taxon>Dikarya</taxon>
        <taxon>Basidiomycota</taxon>
        <taxon>Agaricomycotina</taxon>
        <taxon>Agaricomycetes</taxon>
        <taxon>Agaricomycetidae</taxon>
        <taxon>Agaricales</taxon>
        <taxon>Marasmiineae</taxon>
        <taxon>Marasmiaceae</taxon>
        <taxon>Marasmius</taxon>
    </lineage>
</organism>
<evidence type="ECO:0000313" key="2">
    <source>
        <dbReference type="EMBL" id="KAL0564389.1"/>
    </source>
</evidence>
<sequence length="601" mass="68222">MVSTLPSSFSYILDTNHAPSLEERVEIESLLHGPEERLRVLEAEINKLQAEKEELRRYIDRHRALLSPFRRLPADLWGEIFVHALPLNEYNLPGRTLKDAPLLLTHICRTWRDIAMRTPRLWNSIHIYLPRKLPRMRRNQIPSLLQARKDGIKAWLDRSGSLPITFSIAVGPDSGNRTADIGALNADRKEIDTSLASVSALLARYSRRWKAMRLSHELNDISPVVWQPLAELKPDDMPLLQDIHVEGELFTHDFSRTPSAVPTPVAHLLQRLPRLRRLHITKEPSESVLDLQLDLTSLTDLHIMSFNDSDPPSLIARLTKSCPLLSSLSLVLVHHRRPPQHRSSPGGDATHQEWCCLRNLDVQLMETYYQDPESDLSDSLRETFRRLRTPALEHLTVSAIGHQASPHSTYDGSVMPFHEMIVQSNCPVTHLALDTFLFSNPPALSRTLEFMPSLKSMKLSNNAHRSGPGWFDMVDDGRDDFPSLATTLLSLSLPTSICSNVEKLDLRGCKIAHADAIIAFATAAPKLKDLSAEFGALRRQMVSEAMFSDRVRDALARLREVKQARVVWKWQKDSFDYSAIDRPYAGMTPVGSRFEPEYEFL</sequence>
<evidence type="ECO:0008006" key="4">
    <source>
        <dbReference type="Google" id="ProtNLM"/>
    </source>
</evidence>
<dbReference type="PANTHER" id="PTHR38926:SF72">
    <property type="entry name" value="IM:7136021-RELATED"/>
    <property type="match status" value="1"/>
</dbReference>
<dbReference type="Proteomes" id="UP001465976">
    <property type="component" value="Unassembled WGS sequence"/>
</dbReference>
<dbReference type="InterPro" id="IPR032675">
    <property type="entry name" value="LRR_dom_sf"/>
</dbReference>
<accession>A0ABR3ENC9</accession>
<name>A0ABR3ENC9_9AGAR</name>
<evidence type="ECO:0000313" key="3">
    <source>
        <dbReference type="Proteomes" id="UP001465976"/>
    </source>
</evidence>
<gene>
    <name evidence="2" type="ORF">V5O48_017658</name>
</gene>
<dbReference type="PANTHER" id="PTHR38926">
    <property type="entry name" value="F-BOX DOMAIN CONTAINING PROTEIN, EXPRESSED"/>
    <property type="match status" value="1"/>
</dbReference>
<evidence type="ECO:0000256" key="1">
    <source>
        <dbReference type="SAM" id="Coils"/>
    </source>
</evidence>